<gene>
    <name evidence="2" type="ORF">AYI69_g8495</name>
</gene>
<keyword evidence="1" id="KW-0472">Membrane</keyword>
<evidence type="ECO:0000256" key="1">
    <source>
        <dbReference type="SAM" id="Phobius"/>
    </source>
</evidence>
<protein>
    <submittedName>
        <fullName evidence="2">Uncharacterized protein</fullName>
    </submittedName>
</protein>
<dbReference type="EMBL" id="LSSM01004548">
    <property type="protein sequence ID" value="OMJ14687.1"/>
    <property type="molecule type" value="Genomic_DNA"/>
</dbReference>
<feature type="transmembrane region" description="Helical" evidence="1">
    <location>
        <begin position="40"/>
        <end position="62"/>
    </location>
</feature>
<accession>A0A1R1XJ66</accession>
<keyword evidence="1" id="KW-0812">Transmembrane</keyword>
<name>A0A1R1XJ66_9FUNG</name>
<evidence type="ECO:0000313" key="2">
    <source>
        <dbReference type="EMBL" id="OMJ14687.1"/>
    </source>
</evidence>
<evidence type="ECO:0000313" key="3">
    <source>
        <dbReference type="Proteomes" id="UP000187429"/>
    </source>
</evidence>
<sequence>MQAFDNSTNKSNRSNDPSLFEYDTYCYDEETKPKGLRKMYLNWLIIISYLELYHLIQVTSFAQLQSLQEKRNIYRA</sequence>
<comment type="caution">
    <text evidence="2">The sequence shown here is derived from an EMBL/GenBank/DDBJ whole genome shotgun (WGS) entry which is preliminary data.</text>
</comment>
<reference evidence="3" key="1">
    <citation type="submission" date="2017-01" db="EMBL/GenBank/DDBJ databases">
        <authorList>
            <person name="Wang Y."/>
            <person name="White M."/>
            <person name="Kvist S."/>
            <person name="Moncalvo J.-M."/>
        </authorList>
    </citation>
    <scope>NUCLEOTIDE SEQUENCE [LARGE SCALE GENOMIC DNA]</scope>
    <source>
        <strain evidence="3">ID-206-W2</strain>
    </source>
</reference>
<organism evidence="2 3">
    <name type="scientific">Smittium culicis</name>
    <dbReference type="NCBI Taxonomy" id="133412"/>
    <lineage>
        <taxon>Eukaryota</taxon>
        <taxon>Fungi</taxon>
        <taxon>Fungi incertae sedis</taxon>
        <taxon>Zoopagomycota</taxon>
        <taxon>Kickxellomycotina</taxon>
        <taxon>Harpellomycetes</taxon>
        <taxon>Harpellales</taxon>
        <taxon>Legeriomycetaceae</taxon>
        <taxon>Smittium</taxon>
    </lineage>
</organism>
<keyword evidence="3" id="KW-1185">Reference proteome</keyword>
<dbReference type="AlphaFoldDB" id="A0A1R1XJ66"/>
<proteinExistence type="predicted"/>
<dbReference type="Proteomes" id="UP000187429">
    <property type="component" value="Unassembled WGS sequence"/>
</dbReference>
<keyword evidence="1" id="KW-1133">Transmembrane helix</keyword>